<comment type="similarity">
    <text evidence="1">Belongs to the 4-hydroxybenzoyl-CoA thioesterase family.</text>
</comment>
<accession>A0ABU8WSI0</accession>
<keyword evidence="4" id="KW-1185">Reference proteome</keyword>
<reference evidence="3 4" key="1">
    <citation type="submission" date="2024-03" db="EMBL/GenBank/DDBJ databases">
        <title>Novel species of the genus Variovorax.</title>
        <authorList>
            <person name="Liu Q."/>
            <person name="Xin Y.-H."/>
        </authorList>
    </citation>
    <scope>NUCLEOTIDE SEQUENCE [LARGE SCALE GENOMIC DNA]</scope>
    <source>
        <strain evidence="3 4">KACC 18900</strain>
    </source>
</reference>
<protein>
    <submittedName>
        <fullName evidence="3">Thioesterase family protein</fullName>
        <ecNumber evidence="3">3.1.2.-</ecNumber>
    </submittedName>
</protein>
<dbReference type="EC" id="3.1.2.-" evidence="3"/>
<organism evidence="3 4">
    <name type="scientific">Variovorax rhizosphaerae</name>
    <dbReference type="NCBI Taxonomy" id="1836200"/>
    <lineage>
        <taxon>Bacteria</taxon>
        <taxon>Pseudomonadati</taxon>
        <taxon>Pseudomonadota</taxon>
        <taxon>Betaproteobacteria</taxon>
        <taxon>Burkholderiales</taxon>
        <taxon>Comamonadaceae</taxon>
        <taxon>Variovorax</taxon>
    </lineage>
</organism>
<dbReference type="Pfam" id="PF13279">
    <property type="entry name" value="4HBT_2"/>
    <property type="match status" value="1"/>
</dbReference>
<dbReference type="CDD" id="cd00586">
    <property type="entry name" value="4HBT"/>
    <property type="match status" value="1"/>
</dbReference>
<dbReference type="InterPro" id="IPR050563">
    <property type="entry name" value="4-hydroxybenzoyl-CoA_TE"/>
</dbReference>
<dbReference type="Gene3D" id="3.10.129.10">
    <property type="entry name" value="Hotdog Thioesterase"/>
    <property type="match status" value="1"/>
</dbReference>
<sequence length="148" mass="16645">MNRPATKPTPDHRSQYAAFRTIPTRWSDNDMYGHVNNVVYYSWFDTAINALLIERGALDVRQGEVVGYVVETQCNYFAPLAFPQPVEAGIRVTQSGRSNVRYEIGLFEQGAETAAAQGHFVHVYVDRKSQRPVELSPELAAVVQSLTR</sequence>
<name>A0ABU8WSI0_9BURK</name>
<gene>
    <name evidence="3" type="ORF">WKW82_24720</name>
</gene>
<dbReference type="GO" id="GO:0016787">
    <property type="term" value="F:hydrolase activity"/>
    <property type="evidence" value="ECO:0007669"/>
    <property type="project" value="UniProtKB-KW"/>
</dbReference>
<dbReference type="RefSeq" id="WP_340345016.1">
    <property type="nucleotide sequence ID" value="NZ_JBBKZT010000012.1"/>
</dbReference>
<evidence type="ECO:0000256" key="1">
    <source>
        <dbReference type="ARBA" id="ARBA00005953"/>
    </source>
</evidence>
<dbReference type="PANTHER" id="PTHR31793">
    <property type="entry name" value="4-HYDROXYBENZOYL-COA THIOESTERASE FAMILY MEMBER"/>
    <property type="match status" value="1"/>
</dbReference>
<evidence type="ECO:0000313" key="4">
    <source>
        <dbReference type="Proteomes" id="UP001385892"/>
    </source>
</evidence>
<evidence type="ECO:0000256" key="2">
    <source>
        <dbReference type="ARBA" id="ARBA00022801"/>
    </source>
</evidence>
<comment type="caution">
    <text evidence="3">The sequence shown here is derived from an EMBL/GenBank/DDBJ whole genome shotgun (WGS) entry which is preliminary data.</text>
</comment>
<proteinExistence type="inferred from homology"/>
<evidence type="ECO:0000313" key="3">
    <source>
        <dbReference type="EMBL" id="MEJ8849874.1"/>
    </source>
</evidence>
<dbReference type="EMBL" id="JBBKZT010000012">
    <property type="protein sequence ID" value="MEJ8849874.1"/>
    <property type="molecule type" value="Genomic_DNA"/>
</dbReference>
<dbReference type="Proteomes" id="UP001385892">
    <property type="component" value="Unassembled WGS sequence"/>
</dbReference>
<dbReference type="PANTHER" id="PTHR31793:SF27">
    <property type="entry name" value="NOVEL THIOESTERASE SUPERFAMILY DOMAIN AND SAPOSIN A-TYPE DOMAIN CONTAINING PROTEIN (0610012H03RIK)"/>
    <property type="match status" value="1"/>
</dbReference>
<dbReference type="SUPFAM" id="SSF54637">
    <property type="entry name" value="Thioesterase/thiol ester dehydrase-isomerase"/>
    <property type="match status" value="1"/>
</dbReference>
<dbReference type="InterPro" id="IPR029069">
    <property type="entry name" value="HotDog_dom_sf"/>
</dbReference>
<keyword evidence="2 3" id="KW-0378">Hydrolase</keyword>